<dbReference type="EMBL" id="JAPHNI010000098">
    <property type="protein sequence ID" value="KAJ8116353.1"/>
    <property type="molecule type" value="Genomic_DNA"/>
</dbReference>
<comment type="caution">
    <text evidence="1">The sequence shown here is derived from an EMBL/GenBank/DDBJ whole genome shotgun (WGS) entry which is preliminary data.</text>
</comment>
<keyword evidence="2" id="KW-1185">Reference proteome</keyword>
<dbReference type="Proteomes" id="UP001153331">
    <property type="component" value="Unassembled WGS sequence"/>
</dbReference>
<proteinExistence type="predicted"/>
<accession>A0ACC2IMK3</accession>
<reference evidence="1" key="1">
    <citation type="submission" date="2022-11" db="EMBL/GenBank/DDBJ databases">
        <title>Genome Sequence of Boeremia exigua.</title>
        <authorList>
            <person name="Buettner E."/>
        </authorList>
    </citation>
    <scope>NUCLEOTIDE SEQUENCE</scope>
    <source>
        <strain evidence="1">CU02</strain>
    </source>
</reference>
<protein>
    <submittedName>
        <fullName evidence="1">Uncharacterized protein</fullName>
    </submittedName>
</protein>
<name>A0ACC2IMK3_9PLEO</name>
<organism evidence="1 2">
    <name type="scientific">Boeremia exigua</name>
    <dbReference type="NCBI Taxonomy" id="749465"/>
    <lineage>
        <taxon>Eukaryota</taxon>
        <taxon>Fungi</taxon>
        <taxon>Dikarya</taxon>
        <taxon>Ascomycota</taxon>
        <taxon>Pezizomycotina</taxon>
        <taxon>Dothideomycetes</taxon>
        <taxon>Pleosporomycetidae</taxon>
        <taxon>Pleosporales</taxon>
        <taxon>Pleosporineae</taxon>
        <taxon>Didymellaceae</taxon>
        <taxon>Boeremia</taxon>
    </lineage>
</organism>
<gene>
    <name evidence="1" type="ORF">OPT61_g2215</name>
</gene>
<evidence type="ECO:0000313" key="2">
    <source>
        <dbReference type="Proteomes" id="UP001153331"/>
    </source>
</evidence>
<evidence type="ECO:0000313" key="1">
    <source>
        <dbReference type="EMBL" id="KAJ8116353.1"/>
    </source>
</evidence>
<sequence>MVHGSDEVARVGEQAGRVTIAFLALAWVFILLRIWTRTWIIAGFGWDDATMILAGMVFTAYSGSQIYIEANGGGTHVTSLEQLQDLTKWAVVGESTYLMAMMIVKISLGIFFARIVIAPWHIRLIYVTVGANVLSSATSFFYVIFRCGSNLERYVLLQLKNQCTSRSLDRFMAYQSATFSTLTDLFFVVLPVVVLWNANMDRKSKISAGFVLCLAASACICSMVRFQYVDGITQVNDFFWNATNIAIWSTIECGASIVAGCLATLRPFLKRVFATAGTITKSLRSSQAESNDSSRRTNESVSTSTQLSSRERKHEGSSKDRPIYAEFIAEPGEVIELSSDAGGERGSQDQILRNDQYAAREFPWPAKIIETPTEFARIAPMHSKHRSWSARYRTGSKGETSRRHSSAPSSPPYVSNN</sequence>